<accession>A0ABV2STE2</accession>
<proteinExistence type="predicted"/>
<keyword evidence="3" id="KW-1185">Reference proteome</keyword>
<name>A0ABV2STE2_9FLAO</name>
<dbReference type="EMBL" id="JBEXAE010000001">
    <property type="protein sequence ID" value="MET6989549.1"/>
    <property type="molecule type" value="Genomic_DNA"/>
</dbReference>
<sequence>MKKLFLTLSISITILALILAFLPMGSIALIPALAAVTFSLLAFKLSDTKTFFIKGLLGIGVLLVLVGLGKMFFTTEEVIIEKAYEEKMETSKKEALKELEELELDSIQ</sequence>
<keyword evidence="1" id="KW-0812">Transmembrane</keyword>
<protein>
    <recommendedName>
        <fullName evidence="4">FUSC family protein</fullName>
    </recommendedName>
</protein>
<comment type="caution">
    <text evidence="2">The sequence shown here is derived from an EMBL/GenBank/DDBJ whole genome shotgun (WGS) entry which is preliminary data.</text>
</comment>
<keyword evidence="1" id="KW-1133">Transmembrane helix</keyword>
<feature type="transmembrane region" description="Helical" evidence="1">
    <location>
        <begin position="50"/>
        <end position="73"/>
    </location>
</feature>
<dbReference type="Proteomes" id="UP001549799">
    <property type="component" value="Unassembled WGS sequence"/>
</dbReference>
<reference evidence="2 3" key="1">
    <citation type="submission" date="2024-07" db="EMBL/GenBank/DDBJ databases">
        <title>The genome sequence of type strain Sediminicola arcticus GDMCC 1.2805.</title>
        <authorList>
            <person name="Liu Y."/>
        </authorList>
    </citation>
    <scope>NUCLEOTIDE SEQUENCE [LARGE SCALE GENOMIC DNA]</scope>
    <source>
        <strain evidence="2 3">GDMCC 1.2805</strain>
    </source>
</reference>
<evidence type="ECO:0000256" key="1">
    <source>
        <dbReference type="SAM" id="Phobius"/>
    </source>
</evidence>
<evidence type="ECO:0000313" key="2">
    <source>
        <dbReference type="EMBL" id="MET6989549.1"/>
    </source>
</evidence>
<evidence type="ECO:0000313" key="3">
    <source>
        <dbReference type="Proteomes" id="UP001549799"/>
    </source>
</evidence>
<evidence type="ECO:0008006" key="4">
    <source>
        <dbReference type="Google" id="ProtNLM"/>
    </source>
</evidence>
<gene>
    <name evidence="2" type="ORF">ABXZ36_02685</name>
</gene>
<dbReference type="RefSeq" id="WP_354613923.1">
    <property type="nucleotide sequence ID" value="NZ_JBEXAE010000001.1"/>
</dbReference>
<keyword evidence="1" id="KW-0472">Membrane</keyword>
<organism evidence="2 3">
    <name type="scientific">Sediminicola arcticus</name>
    <dbReference type="NCBI Taxonomy" id="1574308"/>
    <lineage>
        <taxon>Bacteria</taxon>
        <taxon>Pseudomonadati</taxon>
        <taxon>Bacteroidota</taxon>
        <taxon>Flavobacteriia</taxon>
        <taxon>Flavobacteriales</taxon>
        <taxon>Flavobacteriaceae</taxon>
        <taxon>Sediminicola</taxon>
    </lineage>
</organism>